<feature type="region of interest" description="Disordered" evidence="3">
    <location>
        <begin position="205"/>
        <end position="228"/>
    </location>
</feature>
<organism evidence="5 6">
    <name type="scientific">Biomphalaria glabrata</name>
    <name type="common">Bloodfluke planorb</name>
    <name type="synonym">Freshwater snail</name>
    <dbReference type="NCBI Taxonomy" id="6526"/>
    <lineage>
        <taxon>Eukaryota</taxon>
        <taxon>Metazoa</taxon>
        <taxon>Spiralia</taxon>
        <taxon>Lophotrochozoa</taxon>
        <taxon>Mollusca</taxon>
        <taxon>Gastropoda</taxon>
        <taxon>Heterobranchia</taxon>
        <taxon>Euthyneura</taxon>
        <taxon>Panpulmonata</taxon>
        <taxon>Hygrophila</taxon>
        <taxon>Lymnaeoidea</taxon>
        <taxon>Planorbidae</taxon>
        <taxon>Biomphalaria</taxon>
    </lineage>
</organism>
<dbReference type="OrthoDB" id="1925334at2759"/>
<dbReference type="SMART" id="SM00225">
    <property type="entry name" value="BTB"/>
    <property type="match status" value="1"/>
</dbReference>
<proteinExistence type="predicted"/>
<accession>A0A2C9KZ87</accession>
<gene>
    <name evidence="5" type="primary">106053676</name>
</gene>
<dbReference type="SUPFAM" id="SSF50965">
    <property type="entry name" value="Galactose oxidase, central domain"/>
    <property type="match status" value="1"/>
</dbReference>
<dbReference type="Gene3D" id="2.120.10.80">
    <property type="entry name" value="Kelch-type beta propeller"/>
    <property type="match status" value="1"/>
</dbReference>
<dbReference type="InterPro" id="IPR011333">
    <property type="entry name" value="SKP1/BTB/POZ_sf"/>
</dbReference>
<dbReference type="SUPFAM" id="SSF54695">
    <property type="entry name" value="POZ domain"/>
    <property type="match status" value="1"/>
</dbReference>
<dbReference type="KEGG" id="bgt:106053676"/>
<keyword evidence="2" id="KW-0677">Repeat</keyword>
<evidence type="ECO:0000313" key="5">
    <source>
        <dbReference type="EnsemblMetazoa" id="BGLB025139-PA"/>
    </source>
</evidence>
<dbReference type="Gene3D" id="3.30.710.10">
    <property type="entry name" value="Potassium Channel Kv1.1, Chain A"/>
    <property type="match status" value="1"/>
</dbReference>
<dbReference type="AlphaFoldDB" id="A0A2C9KZ87"/>
<evidence type="ECO:0000256" key="2">
    <source>
        <dbReference type="ARBA" id="ARBA00022737"/>
    </source>
</evidence>
<evidence type="ECO:0000259" key="4">
    <source>
        <dbReference type="PROSITE" id="PS50097"/>
    </source>
</evidence>
<sequence>MAMKRNVGNSIIKGFKDFWRSEELQDFTVKIGSSRFRCHRLLLAACSEFFRCLFRSGMKETELKCATLQEISSETFELILKTLYTGYCVLTSDTVIDVWRAAHQLQIHFLITECEGFAKETLSTTNYIEYYTIAKLFDSKEVLEIVWPLILKNAHSFLQTEFFNSEMDVSDVLKLIQNQDLKITSEDDVVHAILKWVECKPCEEEDSDKKHSGRKSIKTGHNSLKTSVKQPNKDMTVSLNDNRKKHLPELLSNTRTCLLSMKCLEMLSSHPLVRETKEATDIIFDSLLYQSQVGKRNGQWPPRAIYRNTGNYINAAIAIRSNINEIKLKAFSFSSKQWLQLPDLLSRSRVTFVAIDKSFYALGDSTTNNPFPFIRSDKLLELTNGVWSEKCISITLPPEHFVLAVDAFVYIFVPSNQEVWQLDPVTGRLIRKTDLPCRGIIQHVTNHEQFILVFYKTTNQNQAGVCYFDTSQNTWKGPVNLNGSAQGMISFKNSNSTYLMQTNGNLWMVQSVESQSQDIKFKYWAKLWNCDWTLHGAVIFRDELYVYGVRSEALKQDVQKQCSLSGIFNQIVYMESEDTVPSTFIPLTLSRQCLLRL</sequence>
<evidence type="ECO:0000256" key="3">
    <source>
        <dbReference type="SAM" id="MobiDB-lite"/>
    </source>
</evidence>
<dbReference type="PANTHER" id="PTHR45632">
    <property type="entry name" value="LD33804P"/>
    <property type="match status" value="1"/>
</dbReference>
<dbReference type="CDD" id="cd14733">
    <property type="entry name" value="BACK"/>
    <property type="match status" value="1"/>
</dbReference>
<dbReference type="Gene3D" id="1.25.40.420">
    <property type="match status" value="1"/>
</dbReference>
<dbReference type="InterPro" id="IPR000210">
    <property type="entry name" value="BTB/POZ_dom"/>
</dbReference>
<dbReference type="PROSITE" id="PS50097">
    <property type="entry name" value="BTB"/>
    <property type="match status" value="1"/>
</dbReference>
<name>A0A2C9KZ87_BIOGL</name>
<feature type="compositionally biased region" description="Polar residues" evidence="3">
    <location>
        <begin position="219"/>
        <end position="228"/>
    </location>
</feature>
<evidence type="ECO:0000313" key="6">
    <source>
        <dbReference type="Proteomes" id="UP000076420"/>
    </source>
</evidence>
<dbReference type="Pfam" id="PF00651">
    <property type="entry name" value="BTB"/>
    <property type="match status" value="1"/>
</dbReference>
<dbReference type="InterPro" id="IPR015915">
    <property type="entry name" value="Kelch-typ_b-propeller"/>
</dbReference>
<keyword evidence="1" id="KW-0880">Kelch repeat</keyword>
<dbReference type="SMART" id="SM00875">
    <property type="entry name" value="BACK"/>
    <property type="match status" value="1"/>
</dbReference>
<dbReference type="Pfam" id="PF07707">
    <property type="entry name" value="BACK"/>
    <property type="match status" value="1"/>
</dbReference>
<dbReference type="VEuPathDB" id="VectorBase:BGLB025139"/>
<dbReference type="Proteomes" id="UP000076420">
    <property type="component" value="Unassembled WGS sequence"/>
</dbReference>
<dbReference type="PANTHER" id="PTHR45632:SF3">
    <property type="entry name" value="KELCH-LIKE PROTEIN 32"/>
    <property type="match status" value="1"/>
</dbReference>
<feature type="domain" description="BTB" evidence="4">
    <location>
        <begin position="25"/>
        <end position="92"/>
    </location>
</feature>
<dbReference type="VEuPathDB" id="VectorBase:BGLAX_027677"/>
<dbReference type="InterPro" id="IPR011705">
    <property type="entry name" value="BACK"/>
</dbReference>
<dbReference type="EnsemblMetazoa" id="BGLB025139-RA">
    <property type="protein sequence ID" value="BGLB025139-PA"/>
    <property type="gene ID" value="BGLB025139"/>
</dbReference>
<reference evidence="5" key="1">
    <citation type="submission" date="2020-05" db="UniProtKB">
        <authorList>
            <consortium name="EnsemblMetazoa"/>
        </authorList>
    </citation>
    <scope>IDENTIFICATION</scope>
    <source>
        <strain evidence="5">BB02</strain>
    </source>
</reference>
<evidence type="ECO:0000256" key="1">
    <source>
        <dbReference type="ARBA" id="ARBA00022441"/>
    </source>
</evidence>
<dbReference type="InterPro" id="IPR011043">
    <property type="entry name" value="Gal_Oxase/kelch_b-propeller"/>
</dbReference>
<dbReference type="CDD" id="cd18186">
    <property type="entry name" value="BTB_POZ_ZBTB_KLHL-like"/>
    <property type="match status" value="1"/>
</dbReference>
<protein>
    <recommendedName>
        <fullName evidence="4">BTB domain-containing protein</fullName>
    </recommendedName>
</protein>